<reference evidence="2" key="1">
    <citation type="submission" date="2016-10" db="EMBL/GenBank/DDBJ databases">
        <authorList>
            <person name="Varghese N."/>
            <person name="Submissions S."/>
        </authorList>
    </citation>
    <scope>NUCLEOTIDE SEQUENCE [LARGE SCALE GENOMIC DNA]</scope>
    <source>
        <strain evidence="2">DSM 23515</strain>
    </source>
</reference>
<dbReference type="RefSeq" id="WP_075324958.1">
    <property type="nucleotide sequence ID" value="NZ_FOOH01000009.1"/>
</dbReference>
<organism evidence="1 2">
    <name type="scientific">Salegentibacter agarivorans</name>
    <dbReference type="NCBI Taxonomy" id="345907"/>
    <lineage>
        <taxon>Bacteria</taxon>
        <taxon>Pseudomonadati</taxon>
        <taxon>Bacteroidota</taxon>
        <taxon>Flavobacteriia</taxon>
        <taxon>Flavobacteriales</taxon>
        <taxon>Flavobacteriaceae</taxon>
        <taxon>Salegentibacter</taxon>
    </lineage>
</organism>
<protein>
    <submittedName>
        <fullName evidence="1">Uncharacterized protein</fullName>
    </submittedName>
</protein>
<name>A0A1I2LIW0_9FLAO</name>
<dbReference type="EMBL" id="FOOH01000009">
    <property type="protein sequence ID" value="SFF78993.1"/>
    <property type="molecule type" value="Genomic_DNA"/>
</dbReference>
<dbReference type="AlphaFoldDB" id="A0A1I2LIW0"/>
<gene>
    <name evidence="1" type="ORF">SAMN04488033_10913</name>
</gene>
<evidence type="ECO:0000313" key="2">
    <source>
        <dbReference type="Proteomes" id="UP000199116"/>
    </source>
</evidence>
<sequence>MKNILKYISFCLIAVVGLSSCEPDDNGYREDPRDVGGYAYLQTRSLTIFDYDQDLSIELFTDEGVTVESVEIIEDGSTLTTADISGDMATFNAADLGSFAVDSTYSVRVRASLSNGNVSDDPATISVVEAVALGGDNPEAAPINKLDDVELEYSVSTTSAPIDEVNLWVKNGEDAEYMIIEDLDLDTAEGSVSMSDFDYSGLNLEVGDVIFYQFAATRGDLTEGAEGEITVLEEEDDSEDED</sequence>
<proteinExistence type="predicted"/>
<evidence type="ECO:0000313" key="1">
    <source>
        <dbReference type="EMBL" id="SFF78993.1"/>
    </source>
</evidence>
<dbReference type="PROSITE" id="PS51257">
    <property type="entry name" value="PROKAR_LIPOPROTEIN"/>
    <property type="match status" value="1"/>
</dbReference>
<keyword evidence="2" id="KW-1185">Reference proteome</keyword>
<accession>A0A1I2LIW0</accession>
<dbReference type="Proteomes" id="UP000199116">
    <property type="component" value="Unassembled WGS sequence"/>
</dbReference>